<dbReference type="PANTHER" id="PTHR11471:SF13">
    <property type="entry name" value="TNF FAMILY PROFILE DOMAIN-CONTAINING PROTEIN"/>
    <property type="match status" value="1"/>
</dbReference>
<accession>A0A2B4SAH1</accession>
<organism evidence="6 7">
    <name type="scientific">Stylophora pistillata</name>
    <name type="common">Smooth cauliflower coral</name>
    <dbReference type="NCBI Taxonomy" id="50429"/>
    <lineage>
        <taxon>Eukaryota</taxon>
        <taxon>Metazoa</taxon>
        <taxon>Cnidaria</taxon>
        <taxon>Anthozoa</taxon>
        <taxon>Hexacorallia</taxon>
        <taxon>Scleractinia</taxon>
        <taxon>Astrocoeniina</taxon>
        <taxon>Pocilloporidae</taxon>
        <taxon>Stylophora</taxon>
    </lineage>
</organism>
<sequence>MHEFHIIVIAENSSSNGCPILGQTIHDPLPLAHIEASNKEVVQYDANQAITDWDLNNVHSRLQGRMKYNSGCLTVPEDGAYYVYAQVFFRTAGRVYIQKNQKQVFTMVQHPINVPQGPQYTGGVLHLKAGDVISLYTA</sequence>
<feature type="domain" description="THD" evidence="5">
    <location>
        <begin position="30"/>
        <end position="138"/>
    </location>
</feature>
<dbReference type="EMBL" id="LSMT01000151">
    <property type="protein sequence ID" value="PFX25445.1"/>
    <property type="molecule type" value="Genomic_DNA"/>
</dbReference>
<dbReference type="Pfam" id="PF00229">
    <property type="entry name" value="TNF"/>
    <property type="match status" value="1"/>
</dbReference>
<keyword evidence="7" id="KW-1185">Reference proteome</keyword>
<evidence type="ECO:0000256" key="2">
    <source>
        <dbReference type="ARBA" id="ARBA00008670"/>
    </source>
</evidence>
<evidence type="ECO:0000256" key="3">
    <source>
        <dbReference type="ARBA" id="ARBA00022514"/>
    </source>
</evidence>
<dbReference type="InterPro" id="IPR008983">
    <property type="entry name" value="Tumour_necrosis_fac-like_dom"/>
</dbReference>
<proteinExistence type="inferred from homology"/>
<keyword evidence="4" id="KW-0472">Membrane</keyword>
<name>A0A2B4SAH1_STYPI</name>
<evidence type="ECO:0000313" key="7">
    <source>
        <dbReference type="Proteomes" id="UP000225706"/>
    </source>
</evidence>
<keyword evidence="3" id="KW-0202">Cytokine</keyword>
<dbReference type="PROSITE" id="PS50049">
    <property type="entry name" value="THD_2"/>
    <property type="match status" value="1"/>
</dbReference>
<dbReference type="OrthoDB" id="5986874at2759"/>
<evidence type="ECO:0000259" key="5">
    <source>
        <dbReference type="PROSITE" id="PS50049"/>
    </source>
</evidence>
<dbReference type="AlphaFoldDB" id="A0A2B4SAH1"/>
<evidence type="ECO:0000313" key="6">
    <source>
        <dbReference type="EMBL" id="PFX25445.1"/>
    </source>
</evidence>
<evidence type="ECO:0000256" key="4">
    <source>
        <dbReference type="ARBA" id="ARBA00023136"/>
    </source>
</evidence>
<comment type="similarity">
    <text evidence="2">Belongs to the tumor necrosis factor family.</text>
</comment>
<dbReference type="GO" id="GO:0005615">
    <property type="term" value="C:extracellular space"/>
    <property type="evidence" value="ECO:0007669"/>
    <property type="project" value="UniProtKB-KW"/>
</dbReference>
<comment type="subcellular location">
    <subcellularLocation>
        <location evidence="1">Membrane</location>
    </subcellularLocation>
</comment>
<dbReference type="GO" id="GO:0006955">
    <property type="term" value="P:immune response"/>
    <property type="evidence" value="ECO:0007669"/>
    <property type="project" value="InterPro"/>
</dbReference>
<dbReference type="Gene3D" id="2.60.120.40">
    <property type="match status" value="1"/>
</dbReference>
<dbReference type="Proteomes" id="UP000225706">
    <property type="component" value="Unassembled WGS sequence"/>
</dbReference>
<protein>
    <recommendedName>
        <fullName evidence="5">THD domain-containing protein</fullName>
    </recommendedName>
</protein>
<dbReference type="GO" id="GO:0016020">
    <property type="term" value="C:membrane"/>
    <property type="evidence" value="ECO:0007669"/>
    <property type="project" value="UniProtKB-SubCell"/>
</dbReference>
<dbReference type="SUPFAM" id="SSF49842">
    <property type="entry name" value="TNF-like"/>
    <property type="match status" value="1"/>
</dbReference>
<dbReference type="InterPro" id="IPR006052">
    <property type="entry name" value="TNF_dom"/>
</dbReference>
<comment type="caution">
    <text evidence="6">The sequence shown here is derived from an EMBL/GenBank/DDBJ whole genome shotgun (WGS) entry which is preliminary data.</text>
</comment>
<dbReference type="PANTHER" id="PTHR11471">
    <property type="entry name" value="TUMOR NECROSIS FACTOR FAMILY MEMBER"/>
    <property type="match status" value="1"/>
</dbReference>
<evidence type="ECO:0000256" key="1">
    <source>
        <dbReference type="ARBA" id="ARBA00004370"/>
    </source>
</evidence>
<dbReference type="GO" id="GO:0005125">
    <property type="term" value="F:cytokine activity"/>
    <property type="evidence" value="ECO:0007669"/>
    <property type="project" value="UniProtKB-KW"/>
</dbReference>
<reference evidence="7" key="1">
    <citation type="journal article" date="2017" name="bioRxiv">
        <title>Comparative analysis of the genomes of Stylophora pistillata and Acropora digitifera provides evidence for extensive differences between species of corals.</title>
        <authorList>
            <person name="Voolstra C.R."/>
            <person name="Li Y."/>
            <person name="Liew Y.J."/>
            <person name="Baumgarten S."/>
            <person name="Zoccola D."/>
            <person name="Flot J.-F."/>
            <person name="Tambutte S."/>
            <person name="Allemand D."/>
            <person name="Aranda M."/>
        </authorList>
    </citation>
    <scope>NUCLEOTIDE SEQUENCE [LARGE SCALE GENOMIC DNA]</scope>
</reference>
<dbReference type="GO" id="GO:0005164">
    <property type="term" value="F:tumor necrosis factor receptor binding"/>
    <property type="evidence" value="ECO:0007669"/>
    <property type="project" value="InterPro"/>
</dbReference>
<gene>
    <name evidence="6" type="ORF">AWC38_SpisGene9906</name>
</gene>